<evidence type="ECO:0000313" key="2">
    <source>
        <dbReference type="EMBL" id="KAK0493740.1"/>
    </source>
</evidence>
<dbReference type="AlphaFoldDB" id="A0AA39UUS1"/>
<organism evidence="2 3">
    <name type="scientific">Armillaria luteobubalina</name>
    <dbReference type="NCBI Taxonomy" id="153913"/>
    <lineage>
        <taxon>Eukaryota</taxon>
        <taxon>Fungi</taxon>
        <taxon>Dikarya</taxon>
        <taxon>Basidiomycota</taxon>
        <taxon>Agaricomycotina</taxon>
        <taxon>Agaricomycetes</taxon>
        <taxon>Agaricomycetidae</taxon>
        <taxon>Agaricales</taxon>
        <taxon>Marasmiineae</taxon>
        <taxon>Physalacriaceae</taxon>
        <taxon>Armillaria</taxon>
    </lineage>
</organism>
<feature type="transmembrane region" description="Helical" evidence="1">
    <location>
        <begin position="31"/>
        <end position="52"/>
    </location>
</feature>
<evidence type="ECO:0000313" key="3">
    <source>
        <dbReference type="Proteomes" id="UP001175228"/>
    </source>
</evidence>
<gene>
    <name evidence="2" type="ORF">EDD18DRAFT_1356198</name>
</gene>
<accession>A0AA39UUS1</accession>
<keyword evidence="1" id="KW-0812">Transmembrane</keyword>
<dbReference type="EMBL" id="JAUEPU010000023">
    <property type="protein sequence ID" value="KAK0493740.1"/>
    <property type="molecule type" value="Genomic_DNA"/>
</dbReference>
<evidence type="ECO:0000256" key="1">
    <source>
        <dbReference type="SAM" id="Phobius"/>
    </source>
</evidence>
<keyword evidence="3" id="KW-1185">Reference proteome</keyword>
<feature type="transmembrane region" description="Helical" evidence="1">
    <location>
        <begin position="141"/>
        <end position="161"/>
    </location>
</feature>
<reference evidence="2" key="1">
    <citation type="submission" date="2023-06" db="EMBL/GenBank/DDBJ databases">
        <authorList>
            <consortium name="Lawrence Berkeley National Laboratory"/>
            <person name="Ahrendt S."/>
            <person name="Sahu N."/>
            <person name="Indic B."/>
            <person name="Wong-Bajracharya J."/>
            <person name="Merenyi Z."/>
            <person name="Ke H.-M."/>
            <person name="Monk M."/>
            <person name="Kocsube S."/>
            <person name="Drula E."/>
            <person name="Lipzen A."/>
            <person name="Balint B."/>
            <person name="Henrissat B."/>
            <person name="Andreopoulos B."/>
            <person name="Martin F.M."/>
            <person name="Harder C.B."/>
            <person name="Rigling D."/>
            <person name="Ford K.L."/>
            <person name="Foster G.D."/>
            <person name="Pangilinan J."/>
            <person name="Papanicolaou A."/>
            <person name="Barry K."/>
            <person name="LaButti K."/>
            <person name="Viragh M."/>
            <person name="Koriabine M."/>
            <person name="Yan M."/>
            <person name="Riley R."/>
            <person name="Champramary S."/>
            <person name="Plett K.L."/>
            <person name="Tsai I.J."/>
            <person name="Slot J."/>
            <person name="Sipos G."/>
            <person name="Plett J."/>
            <person name="Nagy L.G."/>
            <person name="Grigoriev I.V."/>
        </authorList>
    </citation>
    <scope>NUCLEOTIDE SEQUENCE</scope>
    <source>
        <strain evidence="2">HWK02</strain>
    </source>
</reference>
<name>A0AA39UUS1_9AGAR</name>
<feature type="transmembrane region" description="Helical" evidence="1">
    <location>
        <begin position="64"/>
        <end position="90"/>
    </location>
</feature>
<protein>
    <submittedName>
        <fullName evidence="2">Uncharacterized protein</fullName>
    </submittedName>
</protein>
<comment type="caution">
    <text evidence="2">The sequence shown here is derived from an EMBL/GenBank/DDBJ whole genome shotgun (WGS) entry which is preliminary data.</text>
</comment>
<keyword evidence="1" id="KW-1133">Transmembrane helix</keyword>
<proteinExistence type="predicted"/>
<dbReference type="Proteomes" id="UP001175228">
    <property type="component" value="Unassembled WGS sequence"/>
</dbReference>
<feature type="transmembrane region" description="Helical" evidence="1">
    <location>
        <begin position="110"/>
        <end position="134"/>
    </location>
</feature>
<sequence>MATQTDIPSDLIDDEKTFIFQFLDARLNSEILYALLYGIYTGLLAVTLWNIFINKCWLIRRAVVVVIIFLYALISINFAASWSCAQFAFIKHGQNFWTIYLILEKTTPTAYWVMEVVGSLSTILADLYIIWCCWIIWSQQWLVVLLPILSLVSAVESSALYSVSTILDLAFTIHGDSRLDYFDAIAGMTKGIAPTLLIGRAAAGHTQPREESDGSTVSSLHFQTLSEHSMTSSQNDESTIQSSIIAMDIEAQPEQQVISSEQDTIVSPTSEVIIVR</sequence>
<keyword evidence="1" id="KW-0472">Membrane</keyword>